<proteinExistence type="predicted"/>
<keyword evidence="5" id="KW-0813">Transport</keyword>
<keyword evidence="9" id="KW-0560">Oxidoreductase</keyword>
<dbReference type="Gene3D" id="3.30.70.20">
    <property type="match status" value="2"/>
</dbReference>
<feature type="domain" description="4Fe-4S ferredoxin-type" evidence="8">
    <location>
        <begin position="38"/>
        <end position="67"/>
    </location>
</feature>
<dbReference type="KEGG" id="ccai:NAS2_1233"/>
<evidence type="ECO:0000313" key="9">
    <source>
        <dbReference type="EMBL" id="BBE42622.1"/>
    </source>
</evidence>
<protein>
    <submittedName>
        <fullName evidence="9">Pyruvate:ferredoxin oxidoreductase, delta subunit</fullName>
        <ecNumber evidence="9">1.2.7.1</ecNumber>
    </submittedName>
</protein>
<evidence type="ECO:0000256" key="7">
    <source>
        <dbReference type="ARBA" id="ARBA00023014"/>
    </source>
</evidence>
<evidence type="ECO:0000256" key="3">
    <source>
        <dbReference type="ARBA" id="ARBA00022723"/>
    </source>
</evidence>
<dbReference type="RefSeq" id="WP_232085470.1">
    <property type="nucleotide sequence ID" value="NZ_AP018732.1"/>
</dbReference>
<keyword evidence="7" id="KW-0411">Iron-sulfur</keyword>
<name>A0A4P2VHC7_9ARCH</name>
<dbReference type="EMBL" id="AP018732">
    <property type="protein sequence ID" value="BBE42622.1"/>
    <property type="molecule type" value="Genomic_DNA"/>
</dbReference>
<sequence>MSDVDVKSRPKVAMQLNPGGWHEGGSSVEYLTHDWRLERPVVNLDKCVGCMYCWIYCPEPAIVLLDRESKGPSKVKVDYDHCKGCGICAQVCPTKAIDMVPEEVKV</sequence>
<feature type="domain" description="4Fe-4S ferredoxin-type" evidence="8">
    <location>
        <begin position="73"/>
        <end position="102"/>
    </location>
</feature>
<dbReference type="GeneID" id="55585045"/>
<keyword evidence="4" id="KW-0677">Repeat</keyword>
<keyword evidence="2" id="KW-0004">4Fe-4S</keyword>
<dbReference type="Pfam" id="PF12838">
    <property type="entry name" value="Fer4_7"/>
    <property type="match status" value="1"/>
</dbReference>
<dbReference type="PROSITE" id="PS51379">
    <property type="entry name" value="4FE4S_FER_2"/>
    <property type="match status" value="2"/>
</dbReference>
<keyword evidence="6" id="KW-0408">Iron</keyword>
<keyword evidence="9" id="KW-0670">Pyruvate</keyword>
<dbReference type="InterPro" id="IPR017896">
    <property type="entry name" value="4Fe4S_Fe-S-bd"/>
</dbReference>
<keyword evidence="3" id="KW-0479">Metal-binding</keyword>
<dbReference type="EC" id="1.2.7.1" evidence="9"/>
<dbReference type="GO" id="GO:0019164">
    <property type="term" value="F:pyruvate synthase activity"/>
    <property type="evidence" value="ECO:0007669"/>
    <property type="project" value="UniProtKB-EC"/>
</dbReference>
<evidence type="ECO:0000256" key="2">
    <source>
        <dbReference type="ARBA" id="ARBA00022485"/>
    </source>
</evidence>
<keyword evidence="10" id="KW-1185">Reference proteome</keyword>
<reference evidence="9 10" key="1">
    <citation type="journal article" date="2019" name="ISME J.">
        <title>Isolation and characterization of a thermophilic sulfur- and iron-reducing thaumarchaeote from a terrestrial acidic hot spring.</title>
        <authorList>
            <person name="Kato S."/>
            <person name="Itoh T."/>
            <person name="Yuki M."/>
            <person name="Nagamori M."/>
            <person name="Ohnishi M."/>
            <person name="Uematsu K."/>
            <person name="Suzuki K."/>
            <person name="Takashina T."/>
            <person name="Ohkuma M."/>
        </authorList>
    </citation>
    <scope>NUCLEOTIDE SEQUENCE [LARGE SCALE GENOMIC DNA]</scope>
    <source>
        <strain evidence="9 10">NAS-02</strain>
    </source>
</reference>
<dbReference type="InterPro" id="IPR017900">
    <property type="entry name" value="4Fe4S_Fe_S_CS"/>
</dbReference>
<dbReference type="SUPFAM" id="SSF54862">
    <property type="entry name" value="4Fe-4S ferredoxins"/>
    <property type="match status" value="1"/>
</dbReference>
<organism evidence="9 10">
    <name type="scientific">Conexivisphaera calida</name>
    <dbReference type="NCBI Taxonomy" id="1874277"/>
    <lineage>
        <taxon>Archaea</taxon>
        <taxon>Nitrososphaerota</taxon>
        <taxon>Conexivisphaeria</taxon>
        <taxon>Conexivisphaerales</taxon>
        <taxon>Conexivisphaeraceae</taxon>
        <taxon>Conexivisphaera</taxon>
    </lineage>
</organism>
<dbReference type="PANTHER" id="PTHR43724">
    <property type="entry name" value="PYRUVATE SYNTHASE SUBUNIT PORD"/>
    <property type="match status" value="1"/>
</dbReference>
<dbReference type="PROSITE" id="PS00198">
    <property type="entry name" value="4FE4S_FER_1"/>
    <property type="match status" value="1"/>
</dbReference>
<dbReference type="Proteomes" id="UP000509448">
    <property type="component" value="Chromosome"/>
</dbReference>
<evidence type="ECO:0000256" key="6">
    <source>
        <dbReference type="ARBA" id="ARBA00023004"/>
    </source>
</evidence>
<keyword evidence="5" id="KW-0249">Electron transport</keyword>
<evidence type="ECO:0000256" key="1">
    <source>
        <dbReference type="ARBA" id="ARBA00001966"/>
    </source>
</evidence>
<evidence type="ECO:0000256" key="5">
    <source>
        <dbReference type="ARBA" id="ARBA00022982"/>
    </source>
</evidence>
<dbReference type="AlphaFoldDB" id="A0A4P2VHC7"/>
<dbReference type="NCBIfam" id="TIGR02179">
    <property type="entry name" value="PorD_KorD"/>
    <property type="match status" value="1"/>
</dbReference>
<dbReference type="InterPro" id="IPR011898">
    <property type="entry name" value="PorD_KorD"/>
</dbReference>
<comment type="cofactor">
    <cofactor evidence="1">
        <name>[4Fe-4S] cluster</name>
        <dbReference type="ChEBI" id="CHEBI:49883"/>
    </cofactor>
</comment>
<dbReference type="GO" id="GO:0051539">
    <property type="term" value="F:4 iron, 4 sulfur cluster binding"/>
    <property type="evidence" value="ECO:0007669"/>
    <property type="project" value="UniProtKB-KW"/>
</dbReference>
<evidence type="ECO:0000313" key="10">
    <source>
        <dbReference type="Proteomes" id="UP000509448"/>
    </source>
</evidence>
<dbReference type="GO" id="GO:0046872">
    <property type="term" value="F:metal ion binding"/>
    <property type="evidence" value="ECO:0007669"/>
    <property type="project" value="UniProtKB-KW"/>
</dbReference>
<gene>
    <name evidence="9" type="ORF">NAS2_1233</name>
</gene>
<dbReference type="PANTHER" id="PTHR43724:SF1">
    <property type="entry name" value="PYRUVATE SYNTHASE SUBUNIT PORD"/>
    <property type="match status" value="1"/>
</dbReference>
<evidence type="ECO:0000256" key="4">
    <source>
        <dbReference type="ARBA" id="ARBA00022737"/>
    </source>
</evidence>
<accession>A0A4P2VHC7</accession>
<evidence type="ECO:0000259" key="8">
    <source>
        <dbReference type="PROSITE" id="PS51379"/>
    </source>
</evidence>